<organism evidence="2 3">
    <name type="scientific">Isoptericola peretonis</name>
    <dbReference type="NCBI Taxonomy" id="2918523"/>
    <lineage>
        <taxon>Bacteria</taxon>
        <taxon>Bacillati</taxon>
        <taxon>Actinomycetota</taxon>
        <taxon>Actinomycetes</taxon>
        <taxon>Micrococcales</taxon>
        <taxon>Promicromonosporaceae</taxon>
        <taxon>Isoptericola</taxon>
    </lineage>
</organism>
<comment type="caution">
    <text evidence="2">The sequence shown here is derived from an EMBL/GenBank/DDBJ whole genome shotgun (WGS) entry which is preliminary data.</text>
</comment>
<keyword evidence="3" id="KW-1185">Reference proteome</keyword>
<dbReference type="PANTHER" id="PTHR43113">
    <property type="entry name" value="NUCLEOSIDE-DIPHOSPHATE-SUGAR EPIMERASE"/>
    <property type="match status" value="1"/>
</dbReference>
<dbReference type="EMBL" id="JALQCY010000012">
    <property type="protein sequence ID" value="MCK9796166.1"/>
    <property type="molecule type" value="Genomic_DNA"/>
</dbReference>
<sequence>EKWGVINRAVGHAELENTAIEWGLTIAGKSPQAIRMLKYAFNMVDDGIAGQQAFAGEATRMAYMTEEAQEGRDAFLEHRSPDWSDYPYYF</sequence>
<dbReference type="RefSeq" id="WP_416346022.1">
    <property type="nucleotide sequence ID" value="NZ_JALQCY010000012.1"/>
</dbReference>
<feature type="non-terminal residue" evidence="2">
    <location>
        <position position="1"/>
    </location>
</feature>
<dbReference type="InterPro" id="IPR029045">
    <property type="entry name" value="ClpP/crotonase-like_dom_sf"/>
</dbReference>
<accession>A0ABT0J9I8</accession>
<dbReference type="Gene3D" id="1.10.12.10">
    <property type="entry name" value="Lyase 2-enoyl-coa Hydratase, Chain A, domain 2"/>
    <property type="match status" value="1"/>
</dbReference>
<dbReference type="InterPro" id="IPR001753">
    <property type="entry name" value="Enoyl-CoA_hydra/iso"/>
</dbReference>
<reference evidence="2 3" key="1">
    <citation type="submission" date="2022-02" db="EMBL/GenBank/DDBJ databases">
        <title>The car tank lid bacteriome: a reservoir of bacteria with potential in bioremediation of fuel.</title>
        <authorList>
            <person name="Vidal-Verdu A."/>
            <person name="Gomez-Martinez D."/>
            <person name="Latorre-Perez A."/>
            <person name="Pereto J."/>
            <person name="Porcar M."/>
        </authorList>
    </citation>
    <scope>NUCLEOTIDE SEQUENCE [LARGE SCALE GENOMIC DNA]</scope>
    <source>
        <strain evidence="2 3">4D.3</strain>
    </source>
</reference>
<evidence type="ECO:0000256" key="1">
    <source>
        <dbReference type="ARBA" id="ARBA00005254"/>
    </source>
</evidence>
<dbReference type="PANTHER" id="PTHR43113:SF1">
    <property type="entry name" value="1,4-DIHYDROXY-2-NAPHTHOYL-COA SYNTHASE, PEROXISOMAL"/>
    <property type="match status" value="1"/>
</dbReference>
<dbReference type="SUPFAM" id="SSF52096">
    <property type="entry name" value="ClpP/crotonase"/>
    <property type="match status" value="1"/>
</dbReference>
<evidence type="ECO:0000313" key="3">
    <source>
        <dbReference type="Proteomes" id="UP001651050"/>
    </source>
</evidence>
<dbReference type="Pfam" id="PF00378">
    <property type="entry name" value="ECH_1"/>
    <property type="match status" value="1"/>
</dbReference>
<comment type="similarity">
    <text evidence="1">Belongs to the enoyl-CoA hydratase/isomerase family.</text>
</comment>
<evidence type="ECO:0000313" key="2">
    <source>
        <dbReference type="EMBL" id="MCK9796166.1"/>
    </source>
</evidence>
<dbReference type="InterPro" id="IPR014748">
    <property type="entry name" value="Enoyl-CoA_hydra_C"/>
</dbReference>
<protein>
    <submittedName>
        <fullName evidence="2">Enoyl-CoA hydratase-related protein</fullName>
    </submittedName>
</protein>
<gene>
    <name evidence="2" type="ORF">M1843_20690</name>
</gene>
<name>A0ABT0J9I8_9MICO</name>
<dbReference type="Proteomes" id="UP001651050">
    <property type="component" value="Unassembled WGS sequence"/>
</dbReference>
<proteinExistence type="inferred from homology"/>